<dbReference type="Gene3D" id="3.40.50.1820">
    <property type="entry name" value="alpha/beta hydrolase"/>
    <property type="match status" value="1"/>
</dbReference>
<dbReference type="InterPro" id="IPR029058">
    <property type="entry name" value="AB_hydrolase_fold"/>
</dbReference>
<gene>
    <name evidence="2" type="ORF">SmJEL517_g00981</name>
</gene>
<dbReference type="InterPro" id="IPR002925">
    <property type="entry name" value="Dienelactn_hydro"/>
</dbReference>
<dbReference type="OrthoDB" id="17560at2759"/>
<evidence type="ECO:0000313" key="2">
    <source>
        <dbReference type="EMBL" id="TPX37239.1"/>
    </source>
</evidence>
<comment type="caution">
    <text evidence="2">The sequence shown here is derived from an EMBL/GenBank/DDBJ whole genome shotgun (WGS) entry which is preliminary data.</text>
</comment>
<sequence length="269" mass="29753">MATETATPKACCADVGFQHEGTATGVEEKLGSLDYYVKRPTTPSTTAIVIATDIFGWKMNNVRLIADYFCENTGFNVYIPDMFDGKALPADVMGDINLHVPQPFMTKIGMYFGLMSRLPKLVPWMRANSVSSVAPKIDKFIDDIREKQGITKIGMQGYCYGAPFCLKNAANADRIQAFCLAHPSAVTIPTDVEPVKVPSLWLCAQHDMVFTPSMRKKAEELLKGKNATFVDYEGVQHGFASRGDDKEEVVKAAMTDARKRGAEFFKQNL</sequence>
<dbReference type="PANTHER" id="PTHR17630">
    <property type="entry name" value="DIENELACTONE HYDROLASE"/>
    <property type="match status" value="1"/>
</dbReference>
<dbReference type="STRING" id="1806994.A0A507CDI9"/>
<reference evidence="2 3" key="1">
    <citation type="journal article" date="2019" name="Sci. Rep.">
        <title>Comparative genomics of chytrid fungi reveal insights into the obligate biotrophic and pathogenic lifestyle of Synchytrium endobioticum.</title>
        <authorList>
            <person name="van de Vossenberg B.T.L.H."/>
            <person name="Warris S."/>
            <person name="Nguyen H.D.T."/>
            <person name="van Gent-Pelzer M.P.E."/>
            <person name="Joly D.L."/>
            <person name="van de Geest H.C."/>
            <person name="Bonants P.J.M."/>
            <person name="Smith D.S."/>
            <person name="Levesque C.A."/>
            <person name="van der Lee T.A.J."/>
        </authorList>
    </citation>
    <scope>NUCLEOTIDE SEQUENCE [LARGE SCALE GENOMIC DNA]</scope>
    <source>
        <strain evidence="2 3">JEL517</strain>
    </source>
</reference>
<evidence type="ECO:0000259" key="1">
    <source>
        <dbReference type="Pfam" id="PF01738"/>
    </source>
</evidence>
<dbReference type="GO" id="GO:0016787">
    <property type="term" value="F:hydrolase activity"/>
    <property type="evidence" value="ECO:0007669"/>
    <property type="project" value="InterPro"/>
</dbReference>
<keyword evidence="3" id="KW-1185">Reference proteome</keyword>
<name>A0A507CDI9_9FUNG</name>
<protein>
    <recommendedName>
        <fullName evidence="1">Dienelactone hydrolase domain-containing protein</fullName>
    </recommendedName>
</protein>
<dbReference type="RefSeq" id="XP_031027309.1">
    <property type="nucleotide sequence ID" value="XM_031166909.1"/>
</dbReference>
<proteinExistence type="predicted"/>
<dbReference type="EMBL" id="QEAO01000003">
    <property type="protein sequence ID" value="TPX37239.1"/>
    <property type="molecule type" value="Genomic_DNA"/>
</dbReference>
<evidence type="ECO:0000313" key="3">
    <source>
        <dbReference type="Proteomes" id="UP000319731"/>
    </source>
</evidence>
<dbReference type="PANTHER" id="PTHR17630:SF44">
    <property type="entry name" value="PROTEIN AIM2"/>
    <property type="match status" value="1"/>
</dbReference>
<accession>A0A507CDI9</accession>
<dbReference type="SUPFAM" id="SSF53474">
    <property type="entry name" value="alpha/beta-Hydrolases"/>
    <property type="match status" value="1"/>
</dbReference>
<organism evidence="2 3">
    <name type="scientific">Synchytrium microbalum</name>
    <dbReference type="NCBI Taxonomy" id="1806994"/>
    <lineage>
        <taxon>Eukaryota</taxon>
        <taxon>Fungi</taxon>
        <taxon>Fungi incertae sedis</taxon>
        <taxon>Chytridiomycota</taxon>
        <taxon>Chytridiomycota incertae sedis</taxon>
        <taxon>Chytridiomycetes</taxon>
        <taxon>Synchytriales</taxon>
        <taxon>Synchytriaceae</taxon>
        <taxon>Synchytrium</taxon>
    </lineage>
</organism>
<dbReference type="Pfam" id="PF01738">
    <property type="entry name" value="DLH"/>
    <property type="match status" value="1"/>
</dbReference>
<dbReference type="GeneID" id="42002206"/>
<feature type="domain" description="Dienelactone hydrolase" evidence="1">
    <location>
        <begin position="34"/>
        <end position="268"/>
    </location>
</feature>
<dbReference type="AlphaFoldDB" id="A0A507CDI9"/>
<dbReference type="Proteomes" id="UP000319731">
    <property type="component" value="Unassembled WGS sequence"/>
</dbReference>